<evidence type="ECO:0000313" key="2">
    <source>
        <dbReference type="EMBL" id="MBB5895386.1"/>
    </source>
</evidence>
<evidence type="ECO:0000256" key="1">
    <source>
        <dbReference type="SAM" id="Phobius"/>
    </source>
</evidence>
<accession>A0A7W9NKH3</accession>
<proteinExistence type="predicted"/>
<keyword evidence="1" id="KW-0812">Transmembrane</keyword>
<dbReference type="Proteomes" id="UP000585638">
    <property type="component" value="Unassembled WGS sequence"/>
</dbReference>
<protein>
    <submittedName>
        <fullName evidence="2">Uncharacterized BrkB/YihY/UPF0761 family membrane protein</fullName>
    </submittedName>
</protein>
<keyword evidence="1" id="KW-0472">Membrane</keyword>
<comment type="caution">
    <text evidence="2">The sequence shown here is derived from an EMBL/GenBank/DDBJ whole genome shotgun (WGS) entry which is preliminary data.</text>
</comment>
<feature type="transmembrane region" description="Helical" evidence="1">
    <location>
        <begin position="37"/>
        <end position="58"/>
    </location>
</feature>
<organism evidence="2 3">
    <name type="scientific">Kutzneria kofuensis</name>
    <dbReference type="NCBI Taxonomy" id="103725"/>
    <lineage>
        <taxon>Bacteria</taxon>
        <taxon>Bacillati</taxon>
        <taxon>Actinomycetota</taxon>
        <taxon>Actinomycetes</taxon>
        <taxon>Pseudonocardiales</taxon>
        <taxon>Pseudonocardiaceae</taxon>
        <taxon>Kutzneria</taxon>
    </lineage>
</organism>
<gene>
    <name evidence="2" type="ORF">BJ998_006582</name>
</gene>
<dbReference type="RefSeq" id="WP_184867182.1">
    <property type="nucleotide sequence ID" value="NZ_BAAAWY010000015.1"/>
</dbReference>
<sequence length="64" mass="6913">MKPWVFVLLGVVLALLGVLWTAQGLGYVTGSFMTGSRLWATIGPIVALLGLWSLVTGVRRARSR</sequence>
<name>A0A7W9NKH3_9PSEU</name>
<keyword evidence="1" id="KW-1133">Transmembrane helix</keyword>
<reference evidence="2 3" key="1">
    <citation type="submission" date="2020-08" db="EMBL/GenBank/DDBJ databases">
        <title>Sequencing the genomes of 1000 actinobacteria strains.</title>
        <authorList>
            <person name="Klenk H.-P."/>
        </authorList>
    </citation>
    <scope>NUCLEOTIDE SEQUENCE [LARGE SCALE GENOMIC DNA]</scope>
    <source>
        <strain evidence="2 3">DSM 43851</strain>
    </source>
</reference>
<dbReference type="EMBL" id="JACHIR010000001">
    <property type="protein sequence ID" value="MBB5895386.1"/>
    <property type="molecule type" value="Genomic_DNA"/>
</dbReference>
<dbReference type="AlphaFoldDB" id="A0A7W9NKH3"/>
<evidence type="ECO:0000313" key="3">
    <source>
        <dbReference type="Proteomes" id="UP000585638"/>
    </source>
</evidence>
<keyword evidence="3" id="KW-1185">Reference proteome</keyword>